<reference evidence="6 7" key="1">
    <citation type="submission" date="2020-07" db="EMBL/GenBank/DDBJ databases">
        <title>Draft genome sequence of four isobutane-metabolizing strains capable of cometabolically degrading diverse ether contaminants.</title>
        <authorList>
            <person name="Chen W."/>
            <person name="Faulkner N."/>
            <person name="Smith C."/>
            <person name="Hyman M."/>
        </authorList>
    </citation>
    <scope>NUCLEOTIDE SEQUENCE [LARGE SCALE GENOMIC DNA]</scope>
    <source>
        <strain evidence="6 7">2A</strain>
    </source>
</reference>
<dbReference type="InterPro" id="IPR036388">
    <property type="entry name" value="WH-like_DNA-bd_sf"/>
</dbReference>
<dbReference type="EMBL" id="CP059894">
    <property type="protein sequence ID" value="QNJ95302.1"/>
    <property type="molecule type" value="Genomic_DNA"/>
</dbReference>
<dbReference type="KEGG" id="mflu:HZU40_14355"/>
<dbReference type="Gene3D" id="3.30.450.40">
    <property type="match status" value="1"/>
</dbReference>
<dbReference type="Proteomes" id="UP000515498">
    <property type="component" value="Chromosome"/>
</dbReference>
<dbReference type="SUPFAM" id="SSF55781">
    <property type="entry name" value="GAF domain-like"/>
    <property type="match status" value="1"/>
</dbReference>
<dbReference type="SUPFAM" id="SSF52172">
    <property type="entry name" value="CheY-like"/>
    <property type="match status" value="1"/>
</dbReference>
<protein>
    <submittedName>
        <fullName evidence="6">GAF and ANTAR domain-containing protein</fullName>
    </submittedName>
</protein>
<keyword evidence="3" id="KW-0805">Transcription regulation</keyword>
<evidence type="ECO:0000256" key="1">
    <source>
        <dbReference type="ARBA" id="ARBA00022679"/>
    </source>
</evidence>
<evidence type="ECO:0000256" key="3">
    <source>
        <dbReference type="ARBA" id="ARBA00023015"/>
    </source>
</evidence>
<proteinExistence type="predicted"/>
<dbReference type="Pfam" id="PF03861">
    <property type="entry name" value="ANTAR"/>
    <property type="match status" value="1"/>
</dbReference>
<organism evidence="6 7">
    <name type="scientific">Mycolicibacterium fluoranthenivorans</name>
    <dbReference type="NCBI Taxonomy" id="258505"/>
    <lineage>
        <taxon>Bacteria</taxon>
        <taxon>Bacillati</taxon>
        <taxon>Actinomycetota</taxon>
        <taxon>Actinomycetes</taxon>
        <taxon>Mycobacteriales</taxon>
        <taxon>Mycobacteriaceae</taxon>
        <taxon>Mycolicibacterium</taxon>
    </lineage>
</organism>
<dbReference type="InterPro" id="IPR029016">
    <property type="entry name" value="GAF-like_dom_sf"/>
</dbReference>
<keyword evidence="1" id="KW-0808">Transferase</keyword>
<dbReference type="InterPro" id="IPR012074">
    <property type="entry name" value="GAF_ANTAR"/>
</dbReference>
<name>A0A7G8PLT6_9MYCO</name>
<accession>A0A7G8PLT6</accession>
<dbReference type="GO" id="GO:0003723">
    <property type="term" value="F:RNA binding"/>
    <property type="evidence" value="ECO:0007669"/>
    <property type="project" value="InterPro"/>
</dbReference>
<dbReference type="SMART" id="SM01012">
    <property type="entry name" value="ANTAR"/>
    <property type="match status" value="1"/>
</dbReference>
<dbReference type="GO" id="GO:0016301">
    <property type="term" value="F:kinase activity"/>
    <property type="evidence" value="ECO:0007669"/>
    <property type="project" value="UniProtKB-KW"/>
</dbReference>
<gene>
    <name evidence="6" type="ORF">HZU40_14355</name>
</gene>
<dbReference type="Pfam" id="PF13185">
    <property type="entry name" value="GAF_2"/>
    <property type="match status" value="1"/>
</dbReference>
<evidence type="ECO:0000313" key="7">
    <source>
        <dbReference type="Proteomes" id="UP000515498"/>
    </source>
</evidence>
<dbReference type="InterPro" id="IPR003018">
    <property type="entry name" value="GAF"/>
</dbReference>
<dbReference type="RefSeq" id="WP_187098793.1">
    <property type="nucleotide sequence ID" value="NZ_CP059894.1"/>
</dbReference>
<sequence length="271" mass="28571">MTEAPRETRVLEAVVSLVDSLLDDFDLVENLTDLTHRCAALLDVDAAGLLLADPHRQLHLMAATSEQSSDLELFQLQAEEGPCLDCFAGGRPVSVPDLPLEAHRWPRFVPAATEAGFASVHAVPMRAAGTVLGTLGLFGADTGDLNEADLLVAQTLAHVACVAILQDHAPTPATVVPRLQTALTSRVVVEQAKGFLSERLHVSVENAFGLLRGYAQAHRVHLTAVARSVISDPDAREAILSTIGAATRAAGLTRGVHTRSPPSVACASSAH</sequence>
<evidence type="ECO:0000256" key="4">
    <source>
        <dbReference type="ARBA" id="ARBA00023163"/>
    </source>
</evidence>
<dbReference type="PIRSF" id="PIRSF036625">
    <property type="entry name" value="GAF_ANTAR"/>
    <property type="match status" value="1"/>
</dbReference>
<dbReference type="PROSITE" id="PS50921">
    <property type="entry name" value="ANTAR"/>
    <property type="match status" value="1"/>
</dbReference>
<dbReference type="InterPro" id="IPR011006">
    <property type="entry name" value="CheY-like_superfamily"/>
</dbReference>
<feature type="domain" description="ANTAR" evidence="5">
    <location>
        <begin position="169"/>
        <end position="230"/>
    </location>
</feature>
<evidence type="ECO:0000256" key="2">
    <source>
        <dbReference type="ARBA" id="ARBA00022777"/>
    </source>
</evidence>
<evidence type="ECO:0000313" key="6">
    <source>
        <dbReference type="EMBL" id="QNJ95302.1"/>
    </source>
</evidence>
<evidence type="ECO:0000259" key="5">
    <source>
        <dbReference type="PROSITE" id="PS50921"/>
    </source>
</evidence>
<dbReference type="AlphaFoldDB" id="A0A7G8PLT6"/>
<dbReference type="Gene3D" id="1.10.10.10">
    <property type="entry name" value="Winged helix-like DNA-binding domain superfamily/Winged helix DNA-binding domain"/>
    <property type="match status" value="1"/>
</dbReference>
<keyword evidence="2" id="KW-0418">Kinase</keyword>
<dbReference type="SMART" id="SM00065">
    <property type="entry name" value="GAF"/>
    <property type="match status" value="1"/>
</dbReference>
<keyword evidence="4" id="KW-0804">Transcription</keyword>
<dbReference type="InterPro" id="IPR005561">
    <property type="entry name" value="ANTAR"/>
</dbReference>